<reference evidence="3 4" key="1">
    <citation type="journal article" date="2013" name="Curr. Biol.">
        <title>The Genome of the Foraminiferan Reticulomyxa filosa.</title>
        <authorList>
            <person name="Glockner G."/>
            <person name="Hulsmann N."/>
            <person name="Schleicher M."/>
            <person name="Noegel A.A."/>
            <person name="Eichinger L."/>
            <person name="Gallinger C."/>
            <person name="Pawlowski J."/>
            <person name="Sierra R."/>
            <person name="Euteneuer U."/>
            <person name="Pillet L."/>
            <person name="Moustafa A."/>
            <person name="Platzer M."/>
            <person name="Groth M."/>
            <person name="Szafranski K."/>
            <person name="Schliwa M."/>
        </authorList>
    </citation>
    <scope>NUCLEOTIDE SEQUENCE [LARGE SCALE GENOMIC DNA]</scope>
</reference>
<gene>
    <name evidence="3" type="ORF">RFI_05945</name>
</gene>
<feature type="region of interest" description="Disordered" evidence="1">
    <location>
        <begin position="208"/>
        <end position="259"/>
    </location>
</feature>
<dbReference type="AlphaFoldDB" id="X6P0V9"/>
<sequence length="302" mass="35876">MYIFFYGGGLVDSEMGIVSLKFYLIGLLLFCVLNIIFFRDILVQLSKDSDVFAFYQLGTVVPIEEKPETETMSPPQITQLLRRTKDDQNNTQRVVPQQLQPSCGLPKSLLAREKVNYGLWHIAVKKKKFPPFFFFLTYKKKIYKNIFKCKLTETPEQLMKKFETTRSNNISRYDYYRYLRYRLELEMCSRTYFLANFRLFVRTATRRGSNPMDGQLGNDSPEDSRQFPYQMQARHPRTKRLSRTRWNSNGTRYDGAINDNHKQGAQRFQQQVRPRSLYKQSPLNNSQSSRQLLHFNFKYVIY</sequence>
<evidence type="ECO:0000313" key="3">
    <source>
        <dbReference type="EMBL" id="ETO31172.1"/>
    </source>
</evidence>
<evidence type="ECO:0000256" key="2">
    <source>
        <dbReference type="SAM" id="Phobius"/>
    </source>
</evidence>
<feature type="transmembrane region" description="Helical" evidence="2">
    <location>
        <begin position="20"/>
        <end position="38"/>
    </location>
</feature>
<organism evidence="3 4">
    <name type="scientific">Reticulomyxa filosa</name>
    <dbReference type="NCBI Taxonomy" id="46433"/>
    <lineage>
        <taxon>Eukaryota</taxon>
        <taxon>Sar</taxon>
        <taxon>Rhizaria</taxon>
        <taxon>Retaria</taxon>
        <taxon>Foraminifera</taxon>
        <taxon>Monothalamids</taxon>
        <taxon>Reticulomyxidae</taxon>
        <taxon>Reticulomyxa</taxon>
    </lineage>
</organism>
<feature type="compositionally biased region" description="Basic residues" evidence="1">
    <location>
        <begin position="234"/>
        <end position="243"/>
    </location>
</feature>
<keyword evidence="4" id="KW-1185">Reference proteome</keyword>
<keyword evidence="2" id="KW-1133">Transmembrane helix</keyword>
<evidence type="ECO:0000313" key="4">
    <source>
        <dbReference type="Proteomes" id="UP000023152"/>
    </source>
</evidence>
<protein>
    <submittedName>
        <fullName evidence="3">Uncharacterized protein</fullName>
    </submittedName>
</protein>
<dbReference type="Proteomes" id="UP000023152">
    <property type="component" value="Unassembled WGS sequence"/>
</dbReference>
<proteinExistence type="predicted"/>
<comment type="caution">
    <text evidence="3">The sequence shown here is derived from an EMBL/GenBank/DDBJ whole genome shotgun (WGS) entry which is preliminary data.</text>
</comment>
<keyword evidence="2" id="KW-0472">Membrane</keyword>
<keyword evidence="2" id="KW-0812">Transmembrane</keyword>
<name>X6P0V9_RETFI</name>
<dbReference type="EMBL" id="ASPP01005103">
    <property type="protein sequence ID" value="ETO31172.1"/>
    <property type="molecule type" value="Genomic_DNA"/>
</dbReference>
<evidence type="ECO:0000256" key="1">
    <source>
        <dbReference type="SAM" id="MobiDB-lite"/>
    </source>
</evidence>
<accession>X6P0V9</accession>